<dbReference type="SUPFAM" id="SSF55718">
    <property type="entry name" value="SCP-like"/>
    <property type="match status" value="1"/>
</dbReference>
<name>A0A9Q4C4I9_9EURY</name>
<proteinExistence type="predicted"/>
<dbReference type="RefSeq" id="WP_266085895.1">
    <property type="nucleotide sequence ID" value="NZ_RKLV01000002.1"/>
</dbReference>
<dbReference type="AlphaFoldDB" id="A0A9Q4C4I9"/>
<dbReference type="Pfam" id="PF02036">
    <property type="entry name" value="SCP2"/>
    <property type="match status" value="1"/>
</dbReference>
<evidence type="ECO:0000259" key="1">
    <source>
        <dbReference type="Pfam" id="PF02036"/>
    </source>
</evidence>
<keyword evidence="3" id="KW-1185">Reference proteome</keyword>
<reference evidence="2" key="1">
    <citation type="submission" date="2022-09" db="EMBL/GenBank/DDBJ databases">
        <title>Haloadaptaus new haloarchaeum isolated from saline soil.</title>
        <authorList>
            <person name="Duran-Viseras A."/>
            <person name="Sanchez-Porro C."/>
            <person name="Ventosa A."/>
        </authorList>
    </citation>
    <scope>NUCLEOTIDE SEQUENCE</scope>
    <source>
        <strain evidence="2">F3-133</strain>
    </source>
</reference>
<feature type="domain" description="SCP2" evidence="1">
    <location>
        <begin position="94"/>
        <end position="175"/>
    </location>
</feature>
<dbReference type="Proteomes" id="UP001149411">
    <property type="component" value="Unassembled WGS sequence"/>
</dbReference>
<comment type="caution">
    <text evidence="2">The sequence shown here is derived from an EMBL/GenBank/DDBJ whole genome shotgun (WGS) entry which is preliminary data.</text>
</comment>
<accession>A0A9Q4C4I9</accession>
<dbReference type="InterPro" id="IPR036527">
    <property type="entry name" value="SCP2_sterol-bd_dom_sf"/>
</dbReference>
<dbReference type="Gene3D" id="3.30.1050.10">
    <property type="entry name" value="SCP2 sterol-binding domain"/>
    <property type="match status" value="1"/>
</dbReference>
<evidence type="ECO:0000313" key="2">
    <source>
        <dbReference type="EMBL" id="MCX2818191.1"/>
    </source>
</evidence>
<sequence length="192" mass="21058">MSVPGEIDRYFEMSDEELKNNLTSLLNDIDDVEALVEQRSEDVPRLLSRLDGTDVEEFANDAPEVAEEFQDFLWDATSALVDRDEELQENITQNATVNFEADDSPMRGHLRVEDEAGTLEGGAGHVDGADLHITGPSNTLAGMLTGSTDPVQGFMAGEFEMDGDVDTGMELASVMTPVHERLNKYADEEATD</sequence>
<protein>
    <submittedName>
        <fullName evidence="2">SCP2 sterol-binding domain-containing protein</fullName>
    </submittedName>
</protein>
<gene>
    <name evidence="2" type="ORF">EGH25_02345</name>
</gene>
<organism evidence="2 3">
    <name type="scientific">Halorutilus salinus</name>
    <dbReference type="NCBI Taxonomy" id="2487751"/>
    <lineage>
        <taxon>Archaea</taxon>
        <taxon>Methanobacteriati</taxon>
        <taxon>Methanobacteriota</taxon>
        <taxon>Stenosarchaea group</taxon>
        <taxon>Halobacteria</taxon>
        <taxon>Halorutilales</taxon>
        <taxon>Halorutilaceae</taxon>
        <taxon>Halorutilus</taxon>
    </lineage>
</organism>
<evidence type="ECO:0000313" key="3">
    <source>
        <dbReference type="Proteomes" id="UP001149411"/>
    </source>
</evidence>
<dbReference type="EMBL" id="RKLV01000002">
    <property type="protein sequence ID" value="MCX2818191.1"/>
    <property type="molecule type" value="Genomic_DNA"/>
</dbReference>
<dbReference type="InterPro" id="IPR003033">
    <property type="entry name" value="SCP2_sterol-bd_dom"/>
</dbReference>